<feature type="region of interest" description="Disordered" evidence="1">
    <location>
        <begin position="119"/>
        <end position="161"/>
    </location>
</feature>
<feature type="compositionally biased region" description="Acidic residues" evidence="1">
    <location>
        <begin position="145"/>
        <end position="161"/>
    </location>
</feature>
<proteinExistence type="predicted"/>
<evidence type="ECO:0000313" key="3">
    <source>
        <dbReference type="Proteomes" id="UP000622604"/>
    </source>
</evidence>
<organism evidence="2 3">
    <name type="scientific">Paraglaciecola chathamensis</name>
    <dbReference type="NCBI Taxonomy" id="368405"/>
    <lineage>
        <taxon>Bacteria</taxon>
        <taxon>Pseudomonadati</taxon>
        <taxon>Pseudomonadota</taxon>
        <taxon>Gammaproteobacteria</taxon>
        <taxon>Alteromonadales</taxon>
        <taxon>Alteromonadaceae</taxon>
        <taxon>Paraglaciecola</taxon>
    </lineage>
</organism>
<reference evidence="2" key="2">
    <citation type="submission" date="2020-09" db="EMBL/GenBank/DDBJ databases">
        <authorList>
            <person name="Sun Q."/>
            <person name="Kim S."/>
        </authorList>
    </citation>
    <scope>NUCLEOTIDE SEQUENCE</scope>
    <source>
        <strain evidence="2">KCTC 32337</strain>
    </source>
</reference>
<feature type="compositionally biased region" description="Polar residues" evidence="1">
    <location>
        <begin position="119"/>
        <end position="144"/>
    </location>
</feature>
<comment type="caution">
    <text evidence="2">The sequence shown here is derived from an EMBL/GenBank/DDBJ whole genome shotgun (WGS) entry which is preliminary data.</text>
</comment>
<reference evidence="2" key="1">
    <citation type="journal article" date="2014" name="Int. J. Syst. Evol. Microbiol.">
        <title>Complete genome sequence of Corynebacterium casei LMG S-19264T (=DSM 44701T), isolated from a smear-ripened cheese.</title>
        <authorList>
            <consortium name="US DOE Joint Genome Institute (JGI-PGF)"/>
            <person name="Walter F."/>
            <person name="Albersmeier A."/>
            <person name="Kalinowski J."/>
            <person name="Ruckert C."/>
        </authorList>
    </citation>
    <scope>NUCLEOTIDE SEQUENCE</scope>
    <source>
        <strain evidence="2">KCTC 32337</strain>
    </source>
</reference>
<dbReference type="Proteomes" id="UP000622604">
    <property type="component" value="Unassembled WGS sequence"/>
</dbReference>
<gene>
    <name evidence="2" type="ORF">GCM10011274_45960</name>
</gene>
<dbReference type="RefSeq" id="WP_191867350.1">
    <property type="nucleotide sequence ID" value="NZ_BMZC01000023.1"/>
</dbReference>
<accession>A0A8H9IE19</accession>
<dbReference type="AlphaFoldDB" id="A0A8H9IE19"/>
<evidence type="ECO:0000256" key="1">
    <source>
        <dbReference type="SAM" id="MobiDB-lite"/>
    </source>
</evidence>
<evidence type="ECO:0000313" key="2">
    <source>
        <dbReference type="EMBL" id="GGZ83146.1"/>
    </source>
</evidence>
<name>A0A8H9IE19_9ALTE</name>
<protein>
    <submittedName>
        <fullName evidence="2">Uncharacterized protein</fullName>
    </submittedName>
</protein>
<dbReference type="EMBL" id="BMZC01000023">
    <property type="protein sequence ID" value="GGZ83146.1"/>
    <property type="molecule type" value="Genomic_DNA"/>
</dbReference>
<sequence length="161" mass="16959">MFDEIINVLAKGKFTGCNISVQVVMGQISCAVYFEQPKMAMDDTFEKLFESETGKADDVVALRNALSIPLLVSASSGDELLAQLQSKLESITPTLNQGAAHYGDIDIKSMINAAVDGAQSKTSSTASQGNVSSEKGNDTASNPSADDDAGTPNFDDDIESL</sequence>